<evidence type="ECO:0000256" key="14">
    <source>
        <dbReference type="SAM" id="MobiDB-lite"/>
    </source>
</evidence>
<evidence type="ECO:0000256" key="4">
    <source>
        <dbReference type="ARBA" id="ARBA00010956"/>
    </source>
</evidence>
<sequence>MGMPAEQKSPTIAEGYVSLFEILDAFGAPMSEEHAWALAFQACKTLQRLWADRELKNYASEGVLAKRHASGVYLVENLKDVRICQDGTVHTSTADAHDPQSTTKARTRKMAVSEQQLVQSVGVVLFRALDFRLGPDEQRSLSPAMDLLLDKMTSACEADLDSESHTTHVPVHHHAHPRLGPSGAFLRDEDNDSEGGGRNSAADSEGAYDEGIHDVELDDETRSGSPDVESDGLTLEKVIQRCSAHMSLGNQADSHYRAVCRAFVAEWLELTTFLREVSKGTKELRSKSYEVCATGDDDSSSNLDELGFQDWARLWVQVIRELRQGVVLKKVCLDNRPQGEPSIEYELTPYEMLLDDIRSRRYKLNKVMVNGELPPRVKKDAFALILEFIRSRPPLVPVGQRRLKQLPPKEPPLHERLMDAIKQQHRLRHVTTRYSSILDYGWSLGSDTCGGLSLSSTNTNDSDESSPSFQSKSQNFSQRRLIHVDLMFSDDELEDSESVLSGSSLTKHPSIEFLNQSPLSEHQSLPANLKRRASRLSWQRPSIAKTSDSSIAVPPRTRKLWRRHSIDVCDAEHQEKLVRSDPFRKSLRIRHEVCLDTKTSSDTKDSANNRKIAIVNKQLECLSLTLEEVAHIRSVMTKAELETLLVTPQLYEDVAKSKVCFTCRKSRFNVLFSRPIKCHLCERSVCDKCSTKMHIPTHRFDRIPVYMLSPSTPPEDCAPDVPLREKKNRKKKDEIENAVQTFTSGSAPSSPNLSSRTNGSNVTTVCQEADLDSVTPEPDDPEKKKKSWQDSISKGLLKRPSILRVRAKLRGSKTPSQSDDAKSDLCEKLKAPVLPVCRDCKYLVRSIILSNRNPIVKSHSEN</sequence>
<dbReference type="InterPro" id="IPR029901">
    <property type="entry name" value="Spire"/>
</dbReference>
<dbReference type="InterPro" id="IPR013083">
    <property type="entry name" value="Znf_RING/FYVE/PHD"/>
</dbReference>
<dbReference type="GO" id="GO:0005886">
    <property type="term" value="C:plasma membrane"/>
    <property type="evidence" value="ECO:0007669"/>
    <property type="project" value="UniProtKB-SubCell"/>
</dbReference>
<accession>A0AAJ7SG71</accession>
<feature type="compositionally biased region" description="Low complexity" evidence="14">
    <location>
        <begin position="455"/>
        <end position="468"/>
    </location>
</feature>
<proteinExistence type="inferred from homology"/>
<keyword evidence="13" id="KW-0968">Cytoplasmic vesicle</keyword>
<dbReference type="SUPFAM" id="SSF57903">
    <property type="entry name" value="FYVE/PHD zinc finger"/>
    <property type="match status" value="1"/>
</dbReference>
<organism evidence="16 17">
    <name type="scientific">Galendromus occidentalis</name>
    <name type="common">western predatory mite</name>
    <dbReference type="NCBI Taxonomy" id="34638"/>
    <lineage>
        <taxon>Eukaryota</taxon>
        <taxon>Metazoa</taxon>
        <taxon>Ecdysozoa</taxon>
        <taxon>Arthropoda</taxon>
        <taxon>Chelicerata</taxon>
        <taxon>Arachnida</taxon>
        <taxon>Acari</taxon>
        <taxon>Parasitiformes</taxon>
        <taxon>Mesostigmata</taxon>
        <taxon>Gamasina</taxon>
        <taxon>Phytoseioidea</taxon>
        <taxon>Phytoseiidae</taxon>
        <taxon>Typhlodrominae</taxon>
        <taxon>Galendromus</taxon>
    </lineage>
</organism>
<keyword evidence="10" id="KW-0472">Membrane</keyword>
<dbReference type="CTD" id="45931"/>
<dbReference type="SMART" id="SM00750">
    <property type="entry name" value="KIND"/>
    <property type="match status" value="1"/>
</dbReference>
<comment type="subcellular location">
    <subcellularLocation>
        <location evidence="3">Cell membrane</location>
        <topology evidence="3">Peripheral membrane protein</topology>
        <orientation evidence="3">Cytoplasmic side</orientation>
    </subcellularLocation>
    <subcellularLocation>
        <location evidence="2">Cytoplasm</location>
        <location evidence="2">Cytoskeleton</location>
    </subcellularLocation>
    <subcellularLocation>
        <location evidence="1">Cytoplasmic vesicle membrane</location>
        <topology evidence="1">Peripheral membrane protein</topology>
        <orientation evidence="1">Cytoplasmic side</orientation>
    </subcellularLocation>
</comment>
<evidence type="ECO:0000256" key="8">
    <source>
        <dbReference type="ARBA" id="ARBA00022737"/>
    </source>
</evidence>
<keyword evidence="11" id="KW-0009">Actin-binding</keyword>
<dbReference type="InterPro" id="IPR011019">
    <property type="entry name" value="KIND_dom"/>
</dbReference>
<protein>
    <submittedName>
        <fullName evidence="17">Protein spire</fullName>
    </submittedName>
</protein>
<dbReference type="PROSITE" id="PS51377">
    <property type="entry name" value="KIND"/>
    <property type="match status" value="1"/>
</dbReference>
<feature type="region of interest" description="Disordered" evidence="14">
    <location>
        <begin position="711"/>
        <end position="791"/>
    </location>
</feature>
<evidence type="ECO:0000256" key="11">
    <source>
        <dbReference type="ARBA" id="ARBA00023203"/>
    </source>
</evidence>
<keyword evidence="9" id="KW-0653">Protein transport</keyword>
<feature type="region of interest" description="Disordered" evidence="14">
    <location>
        <begin position="455"/>
        <end position="474"/>
    </location>
</feature>
<dbReference type="GO" id="GO:0051295">
    <property type="term" value="P:establishment of meiotic spindle localization"/>
    <property type="evidence" value="ECO:0007669"/>
    <property type="project" value="TreeGrafter"/>
</dbReference>
<dbReference type="GO" id="GO:0008017">
    <property type="term" value="F:microtubule binding"/>
    <property type="evidence" value="ECO:0007669"/>
    <property type="project" value="TreeGrafter"/>
</dbReference>
<dbReference type="Gene3D" id="3.30.40.10">
    <property type="entry name" value="Zinc/RING finger domain, C3HC4 (zinc finger)"/>
    <property type="match status" value="1"/>
</dbReference>
<dbReference type="GO" id="GO:0015031">
    <property type="term" value="P:protein transport"/>
    <property type="evidence" value="ECO:0007669"/>
    <property type="project" value="UniProtKB-KW"/>
</dbReference>
<evidence type="ECO:0000256" key="1">
    <source>
        <dbReference type="ARBA" id="ARBA00004180"/>
    </source>
</evidence>
<evidence type="ECO:0000313" key="17">
    <source>
        <dbReference type="RefSeq" id="XP_028967333.1"/>
    </source>
</evidence>
<dbReference type="Pfam" id="PF16474">
    <property type="entry name" value="KIND"/>
    <property type="match status" value="2"/>
</dbReference>
<evidence type="ECO:0000256" key="2">
    <source>
        <dbReference type="ARBA" id="ARBA00004245"/>
    </source>
</evidence>
<evidence type="ECO:0000256" key="5">
    <source>
        <dbReference type="ARBA" id="ARBA00022448"/>
    </source>
</evidence>
<evidence type="ECO:0000259" key="15">
    <source>
        <dbReference type="PROSITE" id="PS51377"/>
    </source>
</evidence>
<comment type="similarity">
    <text evidence="4">Belongs to the spire family.</text>
</comment>
<dbReference type="GO" id="GO:0036089">
    <property type="term" value="P:cleavage furrow formation"/>
    <property type="evidence" value="ECO:0007669"/>
    <property type="project" value="TreeGrafter"/>
</dbReference>
<evidence type="ECO:0000256" key="3">
    <source>
        <dbReference type="ARBA" id="ARBA00004413"/>
    </source>
</evidence>
<dbReference type="InterPro" id="IPR013087">
    <property type="entry name" value="Znf_C2H2_type"/>
</dbReference>
<name>A0AAJ7SG71_9ACAR</name>
<evidence type="ECO:0000256" key="9">
    <source>
        <dbReference type="ARBA" id="ARBA00022927"/>
    </source>
</evidence>
<dbReference type="PANTHER" id="PTHR21345">
    <property type="entry name" value="SPIRE"/>
    <property type="match status" value="1"/>
</dbReference>
<dbReference type="RefSeq" id="XP_028967333.1">
    <property type="nucleotide sequence ID" value="XM_029111500.1"/>
</dbReference>
<feature type="compositionally biased region" description="Low complexity" evidence="14">
    <location>
        <begin position="744"/>
        <end position="755"/>
    </location>
</feature>
<dbReference type="GO" id="GO:0030659">
    <property type="term" value="C:cytoplasmic vesicle membrane"/>
    <property type="evidence" value="ECO:0007669"/>
    <property type="project" value="UniProtKB-SubCell"/>
</dbReference>
<evidence type="ECO:0000313" key="16">
    <source>
        <dbReference type="Proteomes" id="UP000694867"/>
    </source>
</evidence>
<dbReference type="GO" id="GO:0048193">
    <property type="term" value="P:Golgi vesicle transport"/>
    <property type="evidence" value="ECO:0007669"/>
    <property type="project" value="TreeGrafter"/>
</dbReference>
<dbReference type="InterPro" id="IPR011011">
    <property type="entry name" value="Znf_FYVE_PHD"/>
</dbReference>
<dbReference type="AlphaFoldDB" id="A0AAJ7SG71"/>
<keyword evidence="5" id="KW-0813">Transport</keyword>
<dbReference type="Proteomes" id="UP000694867">
    <property type="component" value="Unplaced"/>
</dbReference>
<evidence type="ECO:0000256" key="13">
    <source>
        <dbReference type="ARBA" id="ARBA00023329"/>
    </source>
</evidence>
<dbReference type="CDD" id="cd22065">
    <property type="entry name" value="WH2_Spire_1-2_r1"/>
    <property type="match status" value="1"/>
</dbReference>
<dbReference type="KEGG" id="goe:100899887"/>
<evidence type="ECO:0000256" key="12">
    <source>
        <dbReference type="ARBA" id="ARBA00023212"/>
    </source>
</evidence>
<keyword evidence="6" id="KW-1003">Cell membrane</keyword>
<dbReference type="PANTHER" id="PTHR21345:SF3">
    <property type="entry name" value="PROTEIN SPIRE"/>
    <property type="match status" value="1"/>
</dbReference>
<gene>
    <name evidence="17" type="primary">LOC100899887</name>
</gene>
<keyword evidence="12" id="KW-0206">Cytoskeleton</keyword>
<dbReference type="CDD" id="cd22078">
    <property type="entry name" value="WH2_Spire1_r2-like"/>
    <property type="match status" value="1"/>
</dbReference>
<dbReference type="GO" id="GO:0005938">
    <property type="term" value="C:cell cortex"/>
    <property type="evidence" value="ECO:0007669"/>
    <property type="project" value="TreeGrafter"/>
</dbReference>
<feature type="compositionally biased region" description="Polar residues" evidence="14">
    <location>
        <begin position="756"/>
        <end position="766"/>
    </location>
</feature>
<keyword evidence="8" id="KW-0677">Repeat</keyword>
<evidence type="ECO:0000256" key="10">
    <source>
        <dbReference type="ARBA" id="ARBA00023136"/>
    </source>
</evidence>
<feature type="domain" description="KIND" evidence="15">
    <location>
        <begin position="17"/>
        <end position="270"/>
    </location>
</feature>
<keyword evidence="7" id="KW-0963">Cytoplasm</keyword>
<dbReference type="GO" id="GO:0040038">
    <property type="term" value="P:polar body extrusion after meiotic divisions"/>
    <property type="evidence" value="ECO:0007669"/>
    <property type="project" value="TreeGrafter"/>
</dbReference>
<reference evidence="17" key="1">
    <citation type="submission" date="2025-08" db="UniProtKB">
        <authorList>
            <consortium name="RefSeq"/>
        </authorList>
    </citation>
    <scope>IDENTIFICATION</scope>
</reference>
<dbReference type="Gene3D" id="1.10.510.10">
    <property type="entry name" value="Transferase(Phosphotransferase) domain 1"/>
    <property type="match status" value="1"/>
</dbReference>
<dbReference type="GO" id="GO:0051639">
    <property type="term" value="P:actin filament network formation"/>
    <property type="evidence" value="ECO:0007669"/>
    <property type="project" value="TreeGrafter"/>
</dbReference>
<evidence type="ECO:0000256" key="7">
    <source>
        <dbReference type="ARBA" id="ARBA00022490"/>
    </source>
</evidence>
<dbReference type="GO" id="GO:0003779">
    <property type="term" value="F:actin binding"/>
    <property type="evidence" value="ECO:0007669"/>
    <property type="project" value="UniProtKB-KW"/>
</dbReference>
<dbReference type="PROSITE" id="PS00028">
    <property type="entry name" value="ZINC_FINGER_C2H2_1"/>
    <property type="match status" value="1"/>
</dbReference>
<evidence type="ECO:0000256" key="6">
    <source>
        <dbReference type="ARBA" id="ARBA00022475"/>
    </source>
</evidence>
<dbReference type="GO" id="GO:0030041">
    <property type="term" value="P:actin filament polymerization"/>
    <property type="evidence" value="ECO:0007669"/>
    <property type="project" value="TreeGrafter"/>
</dbReference>
<keyword evidence="16" id="KW-1185">Reference proteome</keyword>
<dbReference type="GO" id="GO:0045010">
    <property type="term" value="P:actin nucleation"/>
    <property type="evidence" value="ECO:0007669"/>
    <property type="project" value="InterPro"/>
</dbReference>
<feature type="region of interest" description="Disordered" evidence="14">
    <location>
        <begin position="159"/>
        <end position="208"/>
    </location>
</feature>
<dbReference type="GeneID" id="100899887"/>
<dbReference type="GO" id="GO:0005856">
    <property type="term" value="C:cytoskeleton"/>
    <property type="evidence" value="ECO:0007669"/>
    <property type="project" value="UniProtKB-SubCell"/>
</dbReference>